<gene>
    <name evidence="4" type="ORF">J4573_27675</name>
</gene>
<keyword evidence="5" id="KW-1185">Reference proteome</keyword>
<feature type="compositionally biased region" description="Polar residues" evidence="2">
    <location>
        <begin position="402"/>
        <end position="413"/>
    </location>
</feature>
<feature type="compositionally biased region" description="Basic residues" evidence="2">
    <location>
        <begin position="56"/>
        <end position="67"/>
    </location>
</feature>
<dbReference type="RefSeq" id="WP_208258779.1">
    <property type="nucleotide sequence ID" value="NZ_JAGEOJ010000011.1"/>
</dbReference>
<feature type="compositionally biased region" description="Pro residues" evidence="2">
    <location>
        <begin position="425"/>
        <end position="434"/>
    </location>
</feature>
<dbReference type="InterPro" id="IPR003325">
    <property type="entry name" value="TerD"/>
</dbReference>
<feature type="region of interest" description="Disordered" evidence="2">
    <location>
        <begin position="384"/>
        <end position="440"/>
    </location>
</feature>
<protein>
    <submittedName>
        <fullName evidence="4">TerD family protein</fullName>
    </submittedName>
</protein>
<dbReference type="Pfam" id="PF02342">
    <property type="entry name" value="TerD"/>
    <property type="match status" value="1"/>
</dbReference>
<dbReference type="Proteomes" id="UP000669179">
    <property type="component" value="Unassembled WGS sequence"/>
</dbReference>
<name>A0A939PE27_9ACTN</name>
<dbReference type="Gene3D" id="2.60.60.30">
    <property type="entry name" value="sav2460 like domains"/>
    <property type="match status" value="1"/>
</dbReference>
<evidence type="ECO:0000259" key="3">
    <source>
        <dbReference type="Pfam" id="PF02342"/>
    </source>
</evidence>
<dbReference type="PANTHER" id="PTHR32097:SF4">
    <property type="entry name" value="GENERAL STRESS PROTEIN 16U"/>
    <property type="match status" value="1"/>
</dbReference>
<reference evidence="4" key="1">
    <citation type="submission" date="2021-03" db="EMBL/GenBank/DDBJ databases">
        <authorList>
            <person name="Kanchanasin P."/>
            <person name="Saeng-In P."/>
            <person name="Phongsopitanun W."/>
            <person name="Yuki M."/>
            <person name="Kudo T."/>
            <person name="Ohkuma M."/>
            <person name="Tanasupawat S."/>
        </authorList>
    </citation>
    <scope>NUCLEOTIDE SEQUENCE</scope>
    <source>
        <strain evidence="4">GKU 128</strain>
    </source>
</reference>
<proteinExistence type="inferred from homology"/>
<evidence type="ECO:0000256" key="1">
    <source>
        <dbReference type="ARBA" id="ARBA00008775"/>
    </source>
</evidence>
<accession>A0A939PE27</accession>
<evidence type="ECO:0000313" key="5">
    <source>
        <dbReference type="Proteomes" id="UP000669179"/>
    </source>
</evidence>
<organism evidence="4 5">
    <name type="scientific">Actinomadura barringtoniae</name>
    <dbReference type="NCBI Taxonomy" id="1427535"/>
    <lineage>
        <taxon>Bacteria</taxon>
        <taxon>Bacillati</taxon>
        <taxon>Actinomycetota</taxon>
        <taxon>Actinomycetes</taxon>
        <taxon>Streptosporangiales</taxon>
        <taxon>Thermomonosporaceae</taxon>
        <taxon>Actinomadura</taxon>
    </lineage>
</organism>
<dbReference type="AlphaFoldDB" id="A0A939PE27"/>
<feature type="compositionally biased region" description="Low complexity" evidence="2">
    <location>
        <begin position="34"/>
        <end position="55"/>
    </location>
</feature>
<comment type="similarity">
    <text evidence="1">Belongs to the CAPAB/TerDEXZ family.</text>
</comment>
<feature type="domain" description="TerD" evidence="3">
    <location>
        <begin position="464"/>
        <end position="609"/>
    </location>
</feature>
<comment type="caution">
    <text evidence="4">The sequence shown here is derived from an EMBL/GenBank/DDBJ whole genome shotgun (WGS) entry which is preliminary data.</text>
</comment>
<feature type="region of interest" description="Disordered" evidence="2">
    <location>
        <begin position="34"/>
        <end position="79"/>
    </location>
</feature>
<evidence type="ECO:0000313" key="4">
    <source>
        <dbReference type="EMBL" id="MBO2450905.1"/>
    </source>
</evidence>
<dbReference type="CDD" id="cd06974">
    <property type="entry name" value="TerD_like"/>
    <property type="match status" value="1"/>
</dbReference>
<evidence type="ECO:0000256" key="2">
    <source>
        <dbReference type="SAM" id="MobiDB-lite"/>
    </source>
</evidence>
<dbReference type="PANTHER" id="PTHR32097">
    <property type="entry name" value="CAMP-BINDING PROTEIN 1-RELATED"/>
    <property type="match status" value="1"/>
</dbReference>
<dbReference type="InterPro" id="IPR051324">
    <property type="entry name" value="Stress/Tellurium_Resist"/>
</dbReference>
<dbReference type="EMBL" id="JAGEOJ010000011">
    <property type="protein sequence ID" value="MBO2450905.1"/>
    <property type="molecule type" value="Genomic_DNA"/>
</dbReference>
<sequence length="615" mass="65823">MGFGFRVGVPGASVRVSTRGVRASAGPRIARVSVGSGGTRVSSGMGPFYASSSAGGRRRTSTRKSTRNRTVGPSPAQLERARRQAERAQQEAERDAAIAQLRELRQQTTSVHLVNYPPLQAPQVPRPPQLGLPWALTEARAFHLRGVGRFARAERAAATRAAEHDAAEFLAAEQARLHQEHQRLSGEADQWWQALLANDEVTVCEAVNVAFSDNPAAGCAVGVEENVLSIVLRQQDIDSLPEQAPGLTPSGRPTLKKLTKRDRNLWWLNIMGSNVIATLKEAFATAPAIVAIDLAVLTRIPENQRLGIVAYGRWSRQAVQSTAWRTAEDALRFLDLGQDVACAVTTTSSGNLSTTIKPLNADRIPGLQALLDNAVDESATNASPLAEIESQLRPRPDGPAGGQSTADPYSLQSFEAWKQASSATPPAPPAPQRPMAPTTLIPGQTVELPEMAQQGLLITFTFAGADADLTLLLTGRDGRVIGDEDFVFYNQPSTAQGAARLLGKQPEGPFLVERAAVHLAALPGHLHRVIVSINMDVETGLTCGALTHSTLHMQSADGSVWAFEAPADPKIRAMVIAELYRHTTGQGAVWKLRALGQGWADGLDGLARSHGVEVD</sequence>